<dbReference type="Gene3D" id="3.30.160.60">
    <property type="entry name" value="Classic Zinc Finger"/>
    <property type="match status" value="2"/>
</dbReference>
<dbReference type="InterPro" id="IPR036236">
    <property type="entry name" value="Znf_C2H2_sf"/>
</dbReference>
<feature type="domain" description="C2H2-type" evidence="9">
    <location>
        <begin position="8"/>
        <end position="35"/>
    </location>
</feature>
<evidence type="ECO:0000256" key="7">
    <source>
        <dbReference type="ARBA" id="ARBA00023242"/>
    </source>
</evidence>
<dbReference type="GO" id="GO:0000978">
    <property type="term" value="F:RNA polymerase II cis-regulatory region sequence-specific DNA binding"/>
    <property type="evidence" value="ECO:0007669"/>
    <property type="project" value="TreeGrafter"/>
</dbReference>
<dbReference type="GO" id="GO:0000981">
    <property type="term" value="F:DNA-binding transcription factor activity, RNA polymerase II-specific"/>
    <property type="evidence" value="ECO:0007669"/>
    <property type="project" value="TreeGrafter"/>
</dbReference>
<keyword evidence="5 8" id="KW-0863">Zinc-finger</keyword>
<evidence type="ECO:0000256" key="6">
    <source>
        <dbReference type="ARBA" id="ARBA00022833"/>
    </source>
</evidence>
<dbReference type="AlphaFoldDB" id="A0A7L0HVJ6"/>
<dbReference type="PANTHER" id="PTHR23226:SF416">
    <property type="entry name" value="FI01424P"/>
    <property type="match status" value="1"/>
</dbReference>
<evidence type="ECO:0000256" key="3">
    <source>
        <dbReference type="ARBA" id="ARBA00022723"/>
    </source>
</evidence>
<dbReference type="PROSITE" id="PS00028">
    <property type="entry name" value="ZINC_FINGER_C2H2_1"/>
    <property type="match status" value="2"/>
</dbReference>
<comment type="subcellular location">
    <subcellularLocation>
        <location evidence="1">Nucleus</location>
    </subcellularLocation>
</comment>
<keyword evidence="11" id="KW-1185">Reference proteome</keyword>
<dbReference type="Proteomes" id="UP000541811">
    <property type="component" value="Unassembled WGS sequence"/>
</dbReference>
<organism evidence="10 11">
    <name type="scientific">Arenaria interpres</name>
    <name type="common">Ruddy turnstone</name>
    <name type="synonym">Tringa interpres</name>
    <dbReference type="NCBI Taxonomy" id="54971"/>
    <lineage>
        <taxon>Eukaryota</taxon>
        <taxon>Metazoa</taxon>
        <taxon>Chordata</taxon>
        <taxon>Craniata</taxon>
        <taxon>Vertebrata</taxon>
        <taxon>Euteleostomi</taxon>
        <taxon>Archelosauria</taxon>
        <taxon>Archosauria</taxon>
        <taxon>Dinosauria</taxon>
        <taxon>Saurischia</taxon>
        <taxon>Theropoda</taxon>
        <taxon>Coelurosauria</taxon>
        <taxon>Aves</taxon>
        <taxon>Neognathae</taxon>
        <taxon>Neoaves</taxon>
        <taxon>Charadriiformes</taxon>
        <taxon>Scolopacidae</taxon>
        <taxon>Arenaria</taxon>
    </lineage>
</organism>
<evidence type="ECO:0000256" key="4">
    <source>
        <dbReference type="ARBA" id="ARBA00022737"/>
    </source>
</evidence>
<comment type="caution">
    <text evidence="10">The sequence shown here is derived from an EMBL/GenBank/DDBJ whole genome shotgun (WGS) entry which is preliminary data.</text>
</comment>
<dbReference type="PANTHER" id="PTHR23226">
    <property type="entry name" value="ZINC FINGER AND SCAN DOMAIN-CONTAINING"/>
    <property type="match status" value="1"/>
</dbReference>
<sequence length="72" mass="8079">IHRGERPYKCEECGKTFRHSSALGAHLRIHAGAKPYECGECGKSFRKSSTLKVHLKIHVATTKRPYKCAVGR</sequence>
<accession>A0A7L0HVJ6</accession>
<evidence type="ECO:0000256" key="8">
    <source>
        <dbReference type="PROSITE-ProRule" id="PRU00042"/>
    </source>
</evidence>
<dbReference type="Pfam" id="PF00096">
    <property type="entry name" value="zf-C2H2"/>
    <property type="match status" value="2"/>
</dbReference>
<evidence type="ECO:0000256" key="2">
    <source>
        <dbReference type="ARBA" id="ARBA00006991"/>
    </source>
</evidence>
<evidence type="ECO:0000313" key="10">
    <source>
        <dbReference type="EMBL" id="NXK23568.1"/>
    </source>
</evidence>
<feature type="domain" description="C2H2-type" evidence="9">
    <location>
        <begin position="36"/>
        <end position="63"/>
    </location>
</feature>
<evidence type="ECO:0000259" key="9">
    <source>
        <dbReference type="PROSITE" id="PS50157"/>
    </source>
</evidence>
<keyword evidence="4" id="KW-0677">Repeat</keyword>
<dbReference type="FunFam" id="3.30.160.60:FF:000135">
    <property type="entry name" value="Zinc finger protein 358"/>
    <property type="match status" value="1"/>
</dbReference>
<dbReference type="InterPro" id="IPR013087">
    <property type="entry name" value="Znf_C2H2_type"/>
</dbReference>
<dbReference type="EMBL" id="VXAK01015932">
    <property type="protein sequence ID" value="NXK23568.1"/>
    <property type="molecule type" value="Genomic_DNA"/>
</dbReference>
<name>A0A7L0HVJ6_AREIN</name>
<reference evidence="10 11" key="1">
    <citation type="submission" date="2019-09" db="EMBL/GenBank/DDBJ databases">
        <title>Bird 10,000 Genomes (B10K) Project - Family phase.</title>
        <authorList>
            <person name="Zhang G."/>
        </authorList>
    </citation>
    <scope>NUCLEOTIDE SEQUENCE [LARGE SCALE GENOMIC DNA]</scope>
    <source>
        <strain evidence="10">B10K-DU-005-73</strain>
        <tissue evidence="10">Liver</tissue>
    </source>
</reference>
<keyword evidence="3" id="KW-0479">Metal-binding</keyword>
<protein>
    <submittedName>
        <fullName evidence="10">ZFP37 protein</fullName>
    </submittedName>
</protein>
<evidence type="ECO:0000256" key="1">
    <source>
        <dbReference type="ARBA" id="ARBA00004123"/>
    </source>
</evidence>
<dbReference type="GO" id="GO:0005634">
    <property type="term" value="C:nucleus"/>
    <property type="evidence" value="ECO:0007669"/>
    <property type="project" value="UniProtKB-SubCell"/>
</dbReference>
<proteinExistence type="inferred from homology"/>
<dbReference type="SMART" id="SM00355">
    <property type="entry name" value="ZnF_C2H2"/>
    <property type="match status" value="2"/>
</dbReference>
<keyword evidence="6" id="KW-0862">Zinc</keyword>
<dbReference type="SUPFAM" id="SSF57667">
    <property type="entry name" value="beta-beta-alpha zinc fingers"/>
    <property type="match status" value="1"/>
</dbReference>
<dbReference type="PROSITE" id="PS50157">
    <property type="entry name" value="ZINC_FINGER_C2H2_2"/>
    <property type="match status" value="2"/>
</dbReference>
<feature type="non-terminal residue" evidence="10">
    <location>
        <position position="1"/>
    </location>
</feature>
<dbReference type="FunFam" id="3.30.160.60:FF:000454">
    <property type="entry name" value="Zinc finger protein 624"/>
    <property type="match status" value="1"/>
</dbReference>
<evidence type="ECO:0000313" key="11">
    <source>
        <dbReference type="Proteomes" id="UP000541811"/>
    </source>
</evidence>
<dbReference type="GO" id="GO:0008270">
    <property type="term" value="F:zinc ion binding"/>
    <property type="evidence" value="ECO:0007669"/>
    <property type="project" value="UniProtKB-KW"/>
</dbReference>
<comment type="similarity">
    <text evidence="2">Belongs to the krueppel C2H2-type zinc-finger protein family.</text>
</comment>
<evidence type="ECO:0000256" key="5">
    <source>
        <dbReference type="ARBA" id="ARBA00022771"/>
    </source>
</evidence>
<keyword evidence="7" id="KW-0539">Nucleus</keyword>
<feature type="non-terminal residue" evidence="10">
    <location>
        <position position="72"/>
    </location>
</feature>
<gene>
    <name evidence="10" type="primary">Zfp37</name>
    <name evidence="10" type="ORF">AREINT_R14931</name>
</gene>